<comment type="caution">
    <text evidence="1">The sequence shown here is derived from an EMBL/GenBank/DDBJ whole genome shotgun (WGS) entry which is preliminary data.</text>
</comment>
<sequence>MNRQDVEWSKFASGLLGYIDAGLSRFIETDYKIDLNMSMGEILHELQESTSIDQLSSDLQRVAKEYERHSKKQ</sequence>
<dbReference type="GeneID" id="42787577"/>
<dbReference type="HOGENOM" id="CLU_2699197_0_0_9"/>
<gene>
    <name evidence="1" type="ORF">HMPREF0373_00483</name>
</gene>
<protein>
    <submittedName>
        <fullName evidence="1">Uncharacterized protein</fullName>
    </submittedName>
</protein>
<dbReference type="Proteomes" id="UP000016608">
    <property type="component" value="Unassembled WGS sequence"/>
</dbReference>
<dbReference type="EMBL" id="AWVJ01000035">
    <property type="protein sequence ID" value="ERK51089.1"/>
    <property type="molecule type" value="Genomic_DNA"/>
</dbReference>
<proteinExistence type="predicted"/>
<accession>U2Q4Y3</accession>
<dbReference type="RefSeq" id="WP_021740225.1">
    <property type="nucleotide sequence ID" value="NZ_KI271174.1"/>
</dbReference>
<evidence type="ECO:0000313" key="2">
    <source>
        <dbReference type="Proteomes" id="UP000016608"/>
    </source>
</evidence>
<dbReference type="AlphaFoldDB" id="U2Q4Y3"/>
<name>U2Q4Y3_EUBRA</name>
<evidence type="ECO:0000313" key="1">
    <source>
        <dbReference type="EMBL" id="ERK51089.1"/>
    </source>
</evidence>
<keyword evidence="2" id="KW-1185">Reference proteome</keyword>
<reference evidence="1 2" key="1">
    <citation type="submission" date="2013-06" db="EMBL/GenBank/DDBJ databases">
        <authorList>
            <person name="Weinstock G."/>
            <person name="Sodergren E."/>
            <person name="Lobos E.A."/>
            <person name="Fulton L."/>
            <person name="Fulton R."/>
            <person name="Courtney L."/>
            <person name="Fronick C."/>
            <person name="O'Laughlin M."/>
            <person name="Godfrey J."/>
            <person name="Wilson R.M."/>
            <person name="Miner T."/>
            <person name="Farmer C."/>
            <person name="Delehaunty K."/>
            <person name="Cordes M."/>
            <person name="Minx P."/>
            <person name="Tomlinson C."/>
            <person name="Chen J."/>
            <person name="Wollam A."/>
            <person name="Pepin K.H."/>
            <person name="Bhonagiri V."/>
            <person name="Zhang X."/>
            <person name="Warren W."/>
            <person name="Mitreva M."/>
            <person name="Mardis E.R."/>
            <person name="Wilson R.K."/>
        </authorList>
    </citation>
    <scope>NUCLEOTIDE SEQUENCE [LARGE SCALE GENOMIC DNA]</scope>
    <source>
        <strain evidence="1 2">ATCC 29099</strain>
    </source>
</reference>
<organism evidence="1 2">
    <name type="scientific">Eubacterium ramulus ATCC 29099</name>
    <dbReference type="NCBI Taxonomy" id="1256908"/>
    <lineage>
        <taxon>Bacteria</taxon>
        <taxon>Bacillati</taxon>
        <taxon>Bacillota</taxon>
        <taxon>Clostridia</taxon>
        <taxon>Eubacteriales</taxon>
        <taxon>Eubacteriaceae</taxon>
        <taxon>Eubacterium</taxon>
    </lineage>
</organism>
<dbReference type="PATRIC" id="fig|1256908.3.peg.440"/>